<name>A0ABR6NED8_9SPHN</name>
<evidence type="ECO:0000313" key="2">
    <source>
        <dbReference type="EMBL" id="MBB5984878.1"/>
    </source>
</evidence>
<proteinExistence type="predicted"/>
<dbReference type="EMBL" id="JACHKA010000001">
    <property type="protein sequence ID" value="MBB5984878.1"/>
    <property type="molecule type" value="Genomic_DNA"/>
</dbReference>
<accession>A0ABR6NED8</accession>
<keyword evidence="1" id="KW-0472">Membrane</keyword>
<keyword evidence="1" id="KW-0812">Transmembrane</keyword>
<organism evidence="2 3">
    <name type="scientific">Sphingobium lignivorans</name>
    <dbReference type="NCBI Taxonomy" id="2735886"/>
    <lineage>
        <taxon>Bacteria</taxon>
        <taxon>Pseudomonadati</taxon>
        <taxon>Pseudomonadota</taxon>
        <taxon>Alphaproteobacteria</taxon>
        <taxon>Sphingomonadales</taxon>
        <taxon>Sphingomonadaceae</taxon>
        <taxon>Sphingobium</taxon>
    </lineage>
</organism>
<dbReference type="Proteomes" id="UP001138540">
    <property type="component" value="Unassembled WGS sequence"/>
</dbReference>
<keyword evidence="1" id="KW-1133">Transmembrane helix</keyword>
<gene>
    <name evidence="2" type="ORF">HNP60_000852</name>
</gene>
<comment type="caution">
    <text evidence="2">The sequence shown here is derived from an EMBL/GenBank/DDBJ whole genome shotgun (WGS) entry which is preliminary data.</text>
</comment>
<dbReference type="RefSeq" id="WP_420825218.1">
    <property type="nucleotide sequence ID" value="NZ_JACHKA010000001.1"/>
</dbReference>
<reference evidence="2 3" key="1">
    <citation type="submission" date="2020-08" db="EMBL/GenBank/DDBJ databases">
        <title>Exploring microbial biodiversity for novel pathways involved in the catabolism of aromatic compounds derived from lignin.</title>
        <authorList>
            <person name="Elkins J."/>
        </authorList>
    </citation>
    <scope>NUCLEOTIDE SEQUENCE [LARGE SCALE GENOMIC DNA]</scope>
    <source>
        <strain evidence="2 3">B1D3A</strain>
    </source>
</reference>
<feature type="transmembrane region" description="Helical" evidence="1">
    <location>
        <begin position="83"/>
        <end position="101"/>
    </location>
</feature>
<evidence type="ECO:0000313" key="3">
    <source>
        <dbReference type="Proteomes" id="UP001138540"/>
    </source>
</evidence>
<keyword evidence="3" id="KW-1185">Reference proteome</keyword>
<evidence type="ECO:0000256" key="1">
    <source>
        <dbReference type="SAM" id="Phobius"/>
    </source>
</evidence>
<protein>
    <submittedName>
        <fullName evidence="2">Uncharacterized protein</fullName>
    </submittedName>
</protein>
<sequence>MAERAAESGEAHVPKQRVLALTIFGSSWAVNALVTLFLMKRPLVLTHEQARHPFRQSLPRHVFAPLVETAQPAPPARSDDEDWKLFVLSFAAFFTVAYTFIA</sequence>
<feature type="transmembrane region" description="Helical" evidence="1">
    <location>
        <begin position="18"/>
        <end position="39"/>
    </location>
</feature>